<dbReference type="InterPro" id="IPR051701">
    <property type="entry name" value="Mito_OM_Translocase_MSP1"/>
</dbReference>
<dbReference type="InterPro" id="IPR003593">
    <property type="entry name" value="AAA+_ATPase"/>
</dbReference>
<dbReference type="Pfam" id="PF17862">
    <property type="entry name" value="AAA_lid_3"/>
    <property type="match status" value="1"/>
</dbReference>
<dbReference type="Pfam" id="PF00004">
    <property type="entry name" value="AAA"/>
    <property type="match status" value="2"/>
</dbReference>
<comment type="caution">
    <text evidence="7">The sequence shown here is derived from an EMBL/GenBank/DDBJ whole genome shotgun (WGS) entry which is preliminary data.</text>
</comment>
<evidence type="ECO:0000256" key="1">
    <source>
        <dbReference type="ARBA" id="ARBA00004572"/>
    </source>
</evidence>
<keyword evidence="3" id="KW-0496">Mitochondrion</keyword>
<dbReference type="AlphaFoldDB" id="A0AAD9YBU6"/>
<feature type="region of interest" description="Disordered" evidence="5">
    <location>
        <begin position="70"/>
        <end position="95"/>
    </location>
</feature>
<gene>
    <name evidence="7" type="ORF">CKAH01_17036</name>
</gene>
<evidence type="ECO:0000313" key="8">
    <source>
        <dbReference type="Proteomes" id="UP001281614"/>
    </source>
</evidence>
<organism evidence="7 8">
    <name type="scientific">Colletotrichum kahawae</name>
    <name type="common">Coffee berry disease fungus</name>
    <dbReference type="NCBI Taxonomy" id="34407"/>
    <lineage>
        <taxon>Eukaryota</taxon>
        <taxon>Fungi</taxon>
        <taxon>Dikarya</taxon>
        <taxon>Ascomycota</taxon>
        <taxon>Pezizomycotina</taxon>
        <taxon>Sordariomycetes</taxon>
        <taxon>Hypocreomycetidae</taxon>
        <taxon>Glomerellales</taxon>
        <taxon>Glomerellaceae</taxon>
        <taxon>Colletotrichum</taxon>
        <taxon>Colletotrichum gloeosporioides species complex</taxon>
    </lineage>
</organism>
<keyword evidence="3" id="KW-0472">Membrane</keyword>
<feature type="region of interest" description="Disordered" evidence="5">
    <location>
        <begin position="776"/>
        <end position="795"/>
    </location>
</feature>
<comment type="subcellular location">
    <subcellularLocation>
        <location evidence="1">Mitochondrion outer membrane</location>
        <topology evidence="1">Single-pass membrane protein</topology>
    </subcellularLocation>
</comment>
<dbReference type="GO" id="GO:0005524">
    <property type="term" value="F:ATP binding"/>
    <property type="evidence" value="ECO:0007669"/>
    <property type="project" value="UniProtKB-KW"/>
</dbReference>
<dbReference type="InterPro" id="IPR041569">
    <property type="entry name" value="AAA_lid_3"/>
</dbReference>
<evidence type="ECO:0000256" key="2">
    <source>
        <dbReference type="ARBA" id="ARBA00022741"/>
    </source>
</evidence>
<dbReference type="Gene3D" id="3.40.50.300">
    <property type="entry name" value="P-loop containing nucleotide triphosphate hydrolases"/>
    <property type="match status" value="2"/>
</dbReference>
<keyword evidence="4" id="KW-0067">ATP-binding</keyword>
<evidence type="ECO:0000256" key="3">
    <source>
        <dbReference type="ARBA" id="ARBA00022787"/>
    </source>
</evidence>
<accession>A0AAD9YBU6</accession>
<dbReference type="Pfam" id="PF09336">
    <property type="entry name" value="Vps4_C"/>
    <property type="match status" value="1"/>
</dbReference>
<dbReference type="Proteomes" id="UP001281614">
    <property type="component" value="Unassembled WGS sequence"/>
</dbReference>
<keyword evidence="8" id="KW-1185">Reference proteome</keyword>
<name>A0AAD9YBU6_COLKA</name>
<dbReference type="GO" id="GO:0005741">
    <property type="term" value="C:mitochondrial outer membrane"/>
    <property type="evidence" value="ECO:0007669"/>
    <property type="project" value="UniProtKB-SubCell"/>
</dbReference>
<dbReference type="SMART" id="SM00382">
    <property type="entry name" value="AAA"/>
    <property type="match status" value="2"/>
</dbReference>
<dbReference type="GO" id="GO:0016887">
    <property type="term" value="F:ATP hydrolysis activity"/>
    <property type="evidence" value="ECO:0007669"/>
    <property type="project" value="InterPro"/>
</dbReference>
<dbReference type="PANTHER" id="PTHR45644:SF56">
    <property type="entry name" value="AAA ATPASE, PUTATIVE (AFU_ORTHOLOGUE AFUA_2G12920)-RELATED"/>
    <property type="match status" value="1"/>
</dbReference>
<dbReference type="SUPFAM" id="SSF52540">
    <property type="entry name" value="P-loop containing nucleoside triphosphate hydrolases"/>
    <property type="match status" value="2"/>
</dbReference>
<evidence type="ECO:0000259" key="6">
    <source>
        <dbReference type="SMART" id="SM00382"/>
    </source>
</evidence>
<keyword evidence="3" id="KW-1000">Mitochondrion outer membrane</keyword>
<sequence>MPPDLLEPHYDWFSLLPERVAREFASVHFKESVNVAFNRLLSRCSRKQKVDSSDVRAILLRIIGSETPMTVRDGASEGTSDKSDDKPSKDSNKSSESLWEKTLRLLKEECDEWEADLLPHLIDPSTSHIEATFSGLHTTFGTANCFLDDLDAQLDNIILDQDVMKNITTIMQLHQLDTGVASSAIMGLVKVKGILLYGPPGTGKTLLARVIAKITGHNMISVEPATINDRWSGYSEKWIRAVFTLGRKLSPCIIFIDEVDCLFFRRSSSDKSWERATITQFLQSMDALVGNKRAPLVIGATNRPMDLDSAFLRRLPHKVWLGLPDTKARTQILLLILKAANLDQVDVDRLATLTDGFSGADLKSLCGQAAMVWAAQQTVALSQLTSELEVPLTAEHFSKAFNNIKPGISQKELALLEEFTRRFGPCTRADDNQAPSDSPLEKNYLKIADAWTNFPEKAQKVIRWIDSQEPEEDGPYFWEKKFLSLLVDPQTIGACWSDLAVDPKTEQEIKEIINQHNNSCESTQSYGLLGRNHTGGALVYGPPGTGKTQLARVLAHESGTVVICATPADLVNKRLLAPSIIFIDEAESMITARELMQHQHELADINQLLHEMDGVTKSKETPFVLIATNYPGRLDTAVLRRVPSKFYLGLPTTEIRAKIFTAVLKEEILHSEVNLDQLAFLTPGLTGSDIRTLCVQTAIICDKFVEDGDNKGKRLLTVEMFVEALSRMSPSFTKEALSSIRDFAKDSHPVGLEQMEAWEADALRVQEFWATGTTDSGTRKWTWPNRRSSKKQQNL</sequence>
<dbReference type="InterPro" id="IPR027417">
    <property type="entry name" value="P-loop_NTPase"/>
</dbReference>
<dbReference type="InterPro" id="IPR003959">
    <property type="entry name" value="ATPase_AAA_core"/>
</dbReference>
<evidence type="ECO:0000256" key="4">
    <source>
        <dbReference type="ARBA" id="ARBA00022840"/>
    </source>
</evidence>
<dbReference type="PANTHER" id="PTHR45644">
    <property type="entry name" value="AAA ATPASE, PUTATIVE (AFU_ORTHOLOGUE AFUA_2G12920)-RELATED-RELATED"/>
    <property type="match status" value="1"/>
</dbReference>
<feature type="domain" description="AAA+ ATPase" evidence="6">
    <location>
        <begin position="190"/>
        <end position="325"/>
    </location>
</feature>
<proteinExistence type="predicted"/>
<feature type="compositionally biased region" description="Basic and acidic residues" evidence="5">
    <location>
        <begin position="79"/>
        <end position="95"/>
    </location>
</feature>
<dbReference type="InterPro" id="IPR015415">
    <property type="entry name" value="Spast_Vps4_C"/>
</dbReference>
<reference evidence="7" key="1">
    <citation type="submission" date="2023-02" db="EMBL/GenBank/DDBJ databases">
        <title>Colletotrichum kahawae CIFC_Que2 genome sequencing and assembly.</title>
        <authorList>
            <person name="Baroncelli R."/>
        </authorList>
    </citation>
    <scope>NUCLEOTIDE SEQUENCE</scope>
    <source>
        <strain evidence="7">CIFC_Que2</strain>
    </source>
</reference>
<dbReference type="Gene3D" id="1.10.8.60">
    <property type="match status" value="2"/>
</dbReference>
<keyword evidence="2" id="KW-0547">Nucleotide-binding</keyword>
<evidence type="ECO:0000256" key="5">
    <source>
        <dbReference type="SAM" id="MobiDB-lite"/>
    </source>
</evidence>
<dbReference type="EMBL" id="VYYT01000202">
    <property type="protein sequence ID" value="KAK2757162.1"/>
    <property type="molecule type" value="Genomic_DNA"/>
</dbReference>
<feature type="domain" description="AAA+ ATPase" evidence="6">
    <location>
        <begin position="533"/>
        <end position="652"/>
    </location>
</feature>
<evidence type="ECO:0000313" key="7">
    <source>
        <dbReference type="EMBL" id="KAK2757162.1"/>
    </source>
</evidence>
<protein>
    <submittedName>
        <fullName evidence="7">AAA family ATPase</fullName>
    </submittedName>
</protein>